<reference evidence="1" key="1">
    <citation type="submission" date="2020-08" db="EMBL/GenBank/DDBJ databases">
        <title>Genome public.</title>
        <authorList>
            <person name="Liu C."/>
            <person name="Sun Q."/>
        </authorList>
    </citation>
    <scope>NUCLEOTIDE SEQUENCE</scope>
    <source>
        <strain evidence="1">NSJ-32</strain>
    </source>
</reference>
<sequence>MRHYKAILIEKQEVDTVICNCCGRQIIHGEDKKGGEYLSVVKHWGYHSPFDGERHSLDICPECYHRWIQTFQFPPTELPHAKEKEEVKGL</sequence>
<protein>
    <submittedName>
        <fullName evidence="1">Uncharacterized protein</fullName>
    </submittedName>
</protein>
<keyword evidence="2" id="KW-1185">Reference proteome</keyword>
<proteinExistence type="predicted"/>
<dbReference type="EMBL" id="JACRSQ010000009">
    <property type="protein sequence ID" value="MBC8543488.1"/>
    <property type="molecule type" value="Genomic_DNA"/>
</dbReference>
<dbReference type="AlphaFoldDB" id="A0A926DQS1"/>
<comment type="caution">
    <text evidence="1">The sequence shown here is derived from an EMBL/GenBank/DDBJ whole genome shotgun (WGS) entry which is preliminary data.</text>
</comment>
<organism evidence="1 2">
    <name type="scientific">Bianquea renquensis</name>
    <dbReference type="NCBI Taxonomy" id="2763661"/>
    <lineage>
        <taxon>Bacteria</taxon>
        <taxon>Bacillati</taxon>
        <taxon>Bacillota</taxon>
        <taxon>Clostridia</taxon>
        <taxon>Eubacteriales</taxon>
        <taxon>Bianqueaceae</taxon>
        <taxon>Bianquea</taxon>
    </lineage>
</organism>
<evidence type="ECO:0000313" key="1">
    <source>
        <dbReference type="EMBL" id="MBC8543488.1"/>
    </source>
</evidence>
<gene>
    <name evidence="1" type="ORF">H8730_08015</name>
</gene>
<dbReference type="RefSeq" id="WP_177716284.1">
    <property type="nucleotide sequence ID" value="NZ_JACRSQ010000009.1"/>
</dbReference>
<name>A0A926DQS1_9FIRM</name>
<evidence type="ECO:0000313" key="2">
    <source>
        <dbReference type="Proteomes" id="UP000657006"/>
    </source>
</evidence>
<accession>A0A926DQS1</accession>
<dbReference type="Proteomes" id="UP000657006">
    <property type="component" value="Unassembled WGS sequence"/>
</dbReference>